<keyword evidence="8 11" id="KW-1133">Transmembrane helix</keyword>
<evidence type="ECO:0000256" key="2">
    <source>
        <dbReference type="ARBA" id="ARBA00007904"/>
    </source>
</evidence>
<feature type="signal peptide" evidence="12">
    <location>
        <begin position="1"/>
        <end position="25"/>
    </location>
</feature>
<feature type="domain" description="ER membrane protein complex subunit 1 C-terminal" evidence="13">
    <location>
        <begin position="728"/>
        <end position="933"/>
    </location>
</feature>
<comment type="similarity">
    <text evidence="2">Belongs to the EMC1 family.</text>
</comment>
<dbReference type="Proteomes" id="UP000075880">
    <property type="component" value="Unassembled WGS sequence"/>
</dbReference>
<comment type="subcellular location">
    <subcellularLocation>
        <location evidence="1">Endoplasmic reticulum membrane</location>
        <topology evidence="1">Single-pass type I membrane protein</topology>
    </subcellularLocation>
</comment>
<keyword evidence="5 11" id="KW-0812">Transmembrane</keyword>
<evidence type="ECO:0000256" key="3">
    <source>
        <dbReference type="ARBA" id="ARBA00011276"/>
    </source>
</evidence>
<dbReference type="AlphaFoldDB" id="A0AAG5CQK8"/>
<dbReference type="Gene3D" id="2.130.10.10">
    <property type="entry name" value="YVTN repeat-like/Quinoprotein amine dehydrogenase"/>
    <property type="match status" value="1"/>
</dbReference>
<evidence type="ECO:0000259" key="14">
    <source>
        <dbReference type="Pfam" id="PF25293"/>
    </source>
</evidence>
<evidence type="ECO:0000256" key="5">
    <source>
        <dbReference type="ARBA" id="ARBA00022692"/>
    </source>
</evidence>
<feature type="domain" description="EMC1 first beta-propeller" evidence="14">
    <location>
        <begin position="26"/>
        <end position="153"/>
    </location>
</feature>
<keyword evidence="9 11" id="KW-0472">Membrane</keyword>
<dbReference type="FunFam" id="2.130.10.10:FF:002651">
    <property type="entry name" value="ER membrane protein complex subunit 1-like Protein"/>
    <property type="match status" value="1"/>
</dbReference>
<protein>
    <recommendedName>
        <fullName evidence="4">ER membrane protein complex subunit 1</fullName>
    </recommendedName>
</protein>
<evidence type="ECO:0000259" key="13">
    <source>
        <dbReference type="Pfam" id="PF07774"/>
    </source>
</evidence>
<dbReference type="InterPro" id="IPR011047">
    <property type="entry name" value="Quinoprotein_ADH-like_sf"/>
</dbReference>
<evidence type="ECO:0000313" key="16">
    <source>
        <dbReference type="Proteomes" id="UP000075880"/>
    </source>
</evidence>
<dbReference type="Pfam" id="PF07774">
    <property type="entry name" value="EMC1_C"/>
    <property type="match status" value="1"/>
</dbReference>
<evidence type="ECO:0000256" key="10">
    <source>
        <dbReference type="ARBA" id="ARBA00023180"/>
    </source>
</evidence>
<evidence type="ECO:0000256" key="4">
    <source>
        <dbReference type="ARBA" id="ARBA00020824"/>
    </source>
</evidence>
<dbReference type="EnsemblMetazoa" id="ENSAATROPT000906">
    <property type="protein sequence ID" value="ENSAATROPP000863"/>
    <property type="gene ID" value="ENSAATROPG000727"/>
</dbReference>
<dbReference type="InterPro" id="IPR015943">
    <property type="entry name" value="WD40/YVTN_repeat-like_dom_sf"/>
</dbReference>
<dbReference type="SUPFAM" id="SSF50998">
    <property type="entry name" value="Quinoprotein alcohol dehydrogenase-like"/>
    <property type="match status" value="1"/>
</dbReference>
<dbReference type="Pfam" id="PF25293">
    <property type="entry name" value="Beta-prop_EMC1_N"/>
    <property type="match status" value="1"/>
</dbReference>
<evidence type="ECO:0000256" key="11">
    <source>
        <dbReference type="SAM" id="Phobius"/>
    </source>
</evidence>
<name>A0AAG5CQK8_ANOAO</name>
<evidence type="ECO:0000256" key="7">
    <source>
        <dbReference type="ARBA" id="ARBA00022824"/>
    </source>
</evidence>
<dbReference type="GO" id="GO:0072546">
    <property type="term" value="C:EMC complex"/>
    <property type="evidence" value="ECO:0007669"/>
    <property type="project" value="InterPro"/>
</dbReference>
<reference evidence="15" key="1">
    <citation type="submission" date="2024-04" db="UniProtKB">
        <authorList>
            <consortium name="EnsemblMetazoa"/>
        </authorList>
    </citation>
    <scope>IDENTIFICATION</scope>
    <source>
        <strain evidence="15">EBRO</strain>
    </source>
</reference>
<evidence type="ECO:0000256" key="12">
    <source>
        <dbReference type="SAM" id="SignalP"/>
    </source>
</evidence>
<keyword evidence="16" id="KW-1185">Reference proteome</keyword>
<dbReference type="PANTHER" id="PTHR21573">
    <property type="entry name" value="ER MEMBRANE PROTEIN COMPLEX SUBUNIT 1"/>
    <property type="match status" value="1"/>
</dbReference>
<evidence type="ECO:0000256" key="1">
    <source>
        <dbReference type="ARBA" id="ARBA00004115"/>
    </source>
</evidence>
<proteinExistence type="inferred from homology"/>
<evidence type="ECO:0000256" key="8">
    <source>
        <dbReference type="ARBA" id="ARBA00022989"/>
    </source>
</evidence>
<evidence type="ECO:0000313" key="15">
    <source>
        <dbReference type="EnsemblMetazoa" id="ENSAATROPP000863"/>
    </source>
</evidence>
<comment type="subunit">
    <text evidence="3">Component of the ER membrane protein complex (EMC).</text>
</comment>
<dbReference type="GO" id="GO:0034975">
    <property type="term" value="P:protein folding in endoplasmic reticulum"/>
    <property type="evidence" value="ECO:0007669"/>
    <property type="project" value="TreeGrafter"/>
</dbReference>
<feature type="chain" id="PRO_5042574792" description="ER membrane protein complex subunit 1" evidence="12">
    <location>
        <begin position="26"/>
        <end position="934"/>
    </location>
</feature>
<evidence type="ECO:0000256" key="9">
    <source>
        <dbReference type="ARBA" id="ARBA00023136"/>
    </source>
</evidence>
<dbReference type="InterPro" id="IPR026895">
    <property type="entry name" value="EMC1"/>
</dbReference>
<feature type="transmembrane region" description="Helical" evidence="11">
    <location>
        <begin position="903"/>
        <end position="924"/>
    </location>
</feature>
<dbReference type="InterPro" id="IPR058545">
    <property type="entry name" value="Beta-prop_EMC1_1st"/>
</dbReference>
<evidence type="ECO:0000256" key="6">
    <source>
        <dbReference type="ARBA" id="ARBA00022729"/>
    </source>
</evidence>
<keyword evidence="10" id="KW-0325">Glycoprotein</keyword>
<organism evidence="15 16">
    <name type="scientific">Anopheles atroparvus</name>
    <name type="common">European mosquito</name>
    <dbReference type="NCBI Taxonomy" id="41427"/>
    <lineage>
        <taxon>Eukaryota</taxon>
        <taxon>Metazoa</taxon>
        <taxon>Ecdysozoa</taxon>
        <taxon>Arthropoda</taxon>
        <taxon>Hexapoda</taxon>
        <taxon>Insecta</taxon>
        <taxon>Pterygota</taxon>
        <taxon>Neoptera</taxon>
        <taxon>Endopterygota</taxon>
        <taxon>Diptera</taxon>
        <taxon>Nematocera</taxon>
        <taxon>Culicoidea</taxon>
        <taxon>Culicidae</taxon>
        <taxon>Anophelinae</taxon>
        <taxon>Anopheles</taxon>
    </lineage>
</organism>
<keyword evidence="6 12" id="KW-0732">Signal</keyword>
<dbReference type="PANTHER" id="PTHR21573:SF0">
    <property type="entry name" value="ER MEMBRANE PROTEIN COMPLEX SUBUNIT 1"/>
    <property type="match status" value="1"/>
</dbReference>
<keyword evidence="7" id="KW-0256">Endoplasmic reticulum</keyword>
<accession>A0AAG5CQK8</accession>
<sequence>MNCPAGSVCSRGFVLLLALLATCSGLFEDQIGKFDWRQQYIGKIVYGAFDTTSVDRIIVATESNVLAAIGAKTGDLLWRQVLENGPRGTFKLLHVTNPSSTGARVGRGSATYGYDVVSVTGSNPALVRGWNSNTGTNEWEWSLLPSLPEEAAAAAVWFEHDGLLYHVVPVWGSHLEVTPYQIASGQQARSTTSRIAAGWIAKDRCSLAGTFFVCAVKEQLLALDLAGDASSTVLSKPLGSEALGCPKPVRGGEPAVIQNGRYFSLRSDQKLSFGPHDSALIDRTVQEGEPILLQSTVDRVHNRLTLNAHRLRDFVRFDTIEFSTEYSESLGDPELVAIRCKQQSSSGRTQGTGLACRVLLSAADGAIVLVQQGKLKWVREEALAEVETADFLDLTLSDAEGAIEEELNNKNEENGLEWDVFGAFQRRITAQVAHMKNLLLHILGVGPIPSKAQRAGLVRDDFGLHKMLIVVTASGKVFGIDNVSGKHHWVRYLPSFTGFGSGQPMRLLVQRTSRFYPLPAQCVILGRERTEPRRGLLYIFNPITGQPVPGGGLVELPYRVQQVALLHHTGPDFLKGLLLLDYNDQAHVLPESLAAYADNFYLFTTNPQTAQMRGLLVRHRTAAKADGNQLETIPTWQIDLSGAGKSQTIITCVGKSPIEHVHSQGRVMADRSVLYKYINPNLVAVATYGPDNIHKSILNVHLVDVVSGSIVFSMSHKRIRPPLHMVHSENWLVYSYYNDKARRTEMTSIELYEGKTQTNGTVWSSLDAPPLPMVERQSYILPMAVASLKETITEKGITSKHILIGLTTGAVAEMTWALLDPRRPVTSPEKAREEGILPYMPELPLPHEILVNYNQTVANIRGIHTAPSGLESTCLVLVHGLDLFVTRVSPSKTFDLLKEDFDYFLITVVLIALTTTSVVVRQLASKKIIKQAWK</sequence>
<dbReference type="InterPro" id="IPR011678">
    <property type="entry name" value="EMC1_C"/>
</dbReference>